<evidence type="ECO:0000313" key="8">
    <source>
        <dbReference type="EMBL" id="UVC19038.1"/>
    </source>
</evidence>
<feature type="domain" description="RNA polymerase sigma-70 region 2" evidence="6">
    <location>
        <begin position="30"/>
        <end position="97"/>
    </location>
</feature>
<dbReference type="InterPro" id="IPR014284">
    <property type="entry name" value="RNA_pol_sigma-70_dom"/>
</dbReference>
<dbReference type="Gene3D" id="1.10.10.10">
    <property type="entry name" value="Winged helix-like DNA-binding domain superfamily/Winged helix DNA-binding domain"/>
    <property type="match status" value="1"/>
</dbReference>
<keyword evidence="5" id="KW-0804">Transcription</keyword>
<keyword evidence="3" id="KW-0731">Sigma factor</keyword>
<dbReference type="Pfam" id="PF04542">
    <property type="entry name" value="Sigma70_r2"/>
    <property type="match status" value="1"/>
</dbReference>
<dbReference type="InterPro" id="IPR013325">
    <property type="entry name" value="RNA_pol_sigma_r2"/>
</dbReference>
<dbReference type="Pfam" id="PF08281">
    <property type="entry name" value="Sigma70_r4_2"/>
    <property type="match status" value="1"/>
</dbReference>
<dbReference type="PANTHER" id="PTHR43133">
    <property type="entry name" value="RNA POLYMERASE ECF-TYPE SIGMA FACTO"/>
    <property type="match status" value="1"/>
</dbReference>
<proteinExistence type="inferred from homology"/>
<accession>A0ABY5R6V5</accession>
<dbReference type="InterPro" id="IPR007627">
    <property type="entry name" value="RNA_pol_sigma70_r2"/>
</dbReference>
<dbReference type="RefSeq" id="WP_258123873.1">
    <property type="nucleotide sequence ID" value="NZ_CP062229.1"/>
</dbReference>
<protein>
    <submittedName>
        <fullName evidence="8">RNA polymerase sigma factor</fullName>
    </submittedName>
</protein>
<evidence type="ECO:0000259" key="6">
    <source>
        <dbReference type="Pfam" id="PF04542"/>
    </source>
</evidence>
<evidence type="ECO:0000256" key="1">
    <source>
        <dbReference type="ARBA" id="ARBA00010641"/>
    </source>
</evidence>
<evidence type="ECO:0000259" key="7">
    <source>
        <dbReference type="Pfam" id="PF08281"/>
    </source>
</evidence>
<keyword evidence="9" id="KW-1185">Reference proteome</keyword>
<dbReference type="InterPro" id="IPR013324">
    <property type="entry name" value="RNA_pol_sigma_r3/r4-like"/>
</dbReference>
<dbReference type="SUPFAM" id="SSF88659">
    <property type="entry name" value="Sigma3 and sigma4 domains of RNA polymerase sigma factors"/>
    <property type="match status" value="1"/>
</dbReference>
<dbReference type="CDD" id="cd06171">
    <property type="entry name" value="Sigma70_r4"/>
    <property type="match status" value="1"/>
</dbReference>
<dbReference type="EMBL" id="CP062229">
    <property type="protein sequence ID" value="UVC19038.1"/>
    <property type="molecule type" value="Genomic_DNA"/>
</dbReference>
<dbReference type="InterPro" id="IPR039425">
    <property type="entry name" value="RNA_pol_sigma-70-like"/>
</dbReference>
<dbReference type="Gene3D" id="1.10.1740.10">
    <property type="match status" value="1"/>
</dbReference>
<feature type="domain" description="RNA polymerase sigma factor 70 region 4 type 2" evidence="7">
    <location>
        <begin position="124"/>
        <end position="176"/>
    </location>
</feature>
<gene>
    <name evidence="8" type="ORF">IHQ72_17980</name>
</gene>
<evidence type="ECO:0000256" key="5">
    <source>
        <dbReference type="ARBA" id="ARBA00023163"/>
    </source>
</evidence>
<evidence type="ECO:0000256" key="2">
    <source>
        <dbReference type="ARBA" id="ARBA00023015"/>
    </source>
</evidence>
<evidence type="ECO:0000313" key="9">
    <source>
        <dbReference type="Proteomes" id="UP001058098"/>
    </source>
</evidence>
<dbReference type="InterPro" id="IPR013249">
    <property type="entry name" value="RNA_pol_sigma70_r4_t2"/>
</dbReference>
<dbReference type="Proteomes" id="UP001058098">
    <property type="component" value="Chromosome"/>
</dbReference>
<keyword evidence="4" id="KW-0238">DNA-binding</keyword>
<sequence>MALMLDESEASDAELIGRAKGGDRRAFGKLLERHYDFVYRAAYRWCGKKADAEDITQEVCVRLGRAIRDYHGSGAFTTWLYTMTLNAARDMMRKTVRETVKTEAYGAYELIAGESPNEPEDPAEALWAAVRMLPGKQRDAVLLVYGEGLSHAATAEAMGISETTVSWHIHEAKKRLETLMRSAGEV</sequence>
<dbReference type="SUPFAM" id="SSF88946">
    <property type="entry name" value="Sigma2 domain of RNA polymerase sigma factors"/>
    <property type="match status" value="1"/>
</dbReference>
<dbReference type="PANTHER" id="PTHR43133:SF8">
    <property type="entry name" value="RNA POLYMERASE SIGMA FACTOR HI_1459-RELATED"/>
    <property type="match status" value="1"/>
</dbReference>
<reference evidence="8" key="1">
    <citation type="submission" date="2020-09" db="EMBL/GenBank/DDBJ databases">
        <title>Rhizobia associated with sainfoin plants.</title>
        <authorList>
            <person name="Asharfi S."/>
            <person name="Kuzmanovic N."/>
            <person name="Bunk B."/>
            <person name="Sproeer C."/>
            <person name="Becker M."/>
            <person name="Thuenen T."/>
        </authorList>
    </citation>
    <scope>NUCLEOTIDE SEQUENCE</scope>
    <source>
        <strain evidence="8">OM4</strain>
    </source>
</reference>
<evidence type="ECO:0000256" key="4">
    <source>
        <dbReference type="ARBA" id="ARBA00023125"/>
    </source>
</evidence>
<comment type="similarity">
    <text evidence="1">Belongs to the sigma-70 factor family. ECF subfamily.</text>
</comment>
<evidence type="ECO:0000256" key="3">
    <source>
        <dbReference type="ARBA" id="ARBA00023082"/>
    </source>
</evidence>
<name>A0ABY5R6V5_9HYPH</name>
<dbReference type="NCBIfam" id="TIGR02937">
    <property type="entry name" value="sigma70-ECF"/>
    <property type="match status" value="1"/>
</dbReference>
<organism evidence="8 9">
    <name type="scientific">Mesorhizobium onobrychidis</name>
    <dbReference type="NCBI Taxonomy" id="2775404"/>
    <lineage>
        <taxon>Bacteria</taxon>
        <taxon>Pseudomonadati</taxon>
        <taxon>Pseudomonadota</taxon>
        <taxon>Alphaproteobacteria</taxon>
        <taxon>Hyphomicrobiales</taxon>
        <taxon>Phyllobacteriaceae</taxon>
        <taxon>Mesorhizobium</taxon>
    </lineage>
</organism>
<keyword evidence="2" id="KW-0805">Transcription regulation</keyword>
<dbReference type="InterPro" id="IPR036388">
    <property type="entry name" value="WH-like_DNA-bd_sf"/>
</dbReference>